<protein>
    <submittedName>
        <fullName evidence="1">Uncharacterized protein</fullName>
    </submittedName>
</protein>
<dbReference type="EMBL" id="LR796167">
    <property type="protein sequence ID" value="CAB4123167.1"/>
    <property type="molecule type" value="Genomic_DNA"/>
</dbReference>
<accession>A0A6J5KQR9</accession>
<proteinExistence type="predicted"/>
<name>A0A6J5KQR9_9CAUD</name>
<sequence>MNHRIRELAEQAGFAVGLRYVTPDYQVFESVEMEKFAELIVRECAGIYSKIDNGNLHMGTDNYLEALHKTFRS</sequence>
<evidence type="ECO:0000313" key="1">
    <source>
        <dbReference type="EMBL" id="CAB4123167.1"/>
    </source>
</evidence>
<organism evidence="1">
    <name type="scientific">uncultured Caudovirales phage</name>
    <dbReference type="NCBI Taxonomy" id="2100421"/>
    <lineage>
        <taxon>Viruses</taxon>
        <taxon>Duplodnaviria</taxon>
        <taxon>Heunggongvirae</taxon>
        <taxon>Uroviricota</taxon>
        <taxon>Caudoviricetes</taxon>
        <taxon>Peduoviridae</taxon>
        <taxon>Maltschvirus</taxon>
        <taxon>Maltschvirus maltsch</taxon>
    </lineage>
</organism>
<reference evidence="1" key="1">
    <citation type="submission" date="2020-04" db="EMBL/GenBank/DDBJ databases">
        <authorList>
            <person name="Chiriac C."/>
            <person name="Salcher M."/>
            <person name="Ghai R."/>
            <person name="Kavagutti S V."/>
        </authorList>
    </citation>
    <scope>NUCLEOTIDE SEQUENCE</scope>
</reference>
<gene>
    <name evidence="1" type="ORF">UFOVP29_326</name>
</gene>